<evidence type="ECO:0000313" key="3">
    <source>
        <dbReference type="Proteomes" id="UP000289323"/>
    </source>
</evidence>
<feature type="compositionally biased region" description="Basic and acidic residues" evidence="1">
    <location>
        <begin position="137"/>
        <end position="150"/>
    </location>
</feature>
<protein>
    <submittedName>
        <fullName evidence="2">C5426bac-98a7-4ca3-b431-a36bcf7326fb</fullName>
    </submittedName>
</protein>
<feature type="region of interest" description="Disordered" evidence="1">
    <location>
        <begin position="34"/>
        <end position="108"/>
    </location>
</feature>
<sequence length="150" mass="16408">MRRRRARRRGQEQEQVANQALDRAIVSYIAKEFPSQQAAQPLGRAMTTATDASAKDTEAGGPISSTLSDQEPPTTGVERSQPPCRTETSTADSSLRKTASSHFADSAEQVYGDIIARPLERTSIPPASPRPEFVAATRRDDVGWPLTKER</sequence>
<feature type="region of interest" description="Disordered" evidence="1">
    <location>
        <begin position="121"/>
        <end position="150"/>
    </location>
</feature>
<reference evidence="2 3" key="1">
    <citation type="submission" date="2018-04" db="EMBL/GenBank/DDBJ databases">
        <authorList>
            <person name="Huttner S."/>
            <person name="Dainat J."/>
        </authorList>
    </citation>
    <scope>NUCLEOTIDE SEQUENCE [LARGE SCALE GENOMIC DNA]</scope>
</reference>
<feature type="compositionally biased region" description="Polar residues" evidence="1">
    <location>
        <begin position="63"/>
        <end position="73"/>
    </location>
</feature>
<gene>
    <name evidence="2" type="ORF">TT172_LOCUS2646</name>
</gene>
<proteinExistence type="predicted"/>
<dbReference type="Proteomes" id="UP000289323">
    <property type="component" value="Unassembled WGS sequence"/>
</dbReference>
<accession>A0A3S4B2U8</accession>
<name>A0A3S4B2U8_9PEZI</name>
<organism evidence="2 3">
    <name type="scientific">Thermothielavioides terrestris</name>
    <dbReference type="NCBI Taxonomy" id="2587410"/>
    <lineage>
        <taxon>Eukaryota</taxon>
        <taxon>Fungi</taxon>
        <taxon>Dikarya</taxon>
        <taxon>Ascomycota</taxon>
        <taxon>Pezizomycotina</taxon>
        <taxon>Sordariomycetes</taxon>
        <taxon>Sordariomycetidae</taxon>
        <taxon>Sordariales</taxon>
        <taxon>Chaetomiaceae</taxon>
        <taxon>Thermothielavioides</taxon>
    </lineage>
</organism>
<evidence type="ECO:0000256" key="1">
    <source>
        <dbReference type="SAM" id="MobiDB-lite"/>
    </source>
</evidence>
<dbReference type="EMBL" id="OUUZ01000003">
    <property type="protein sequence ID" value="SPQ20227.1"/>
    <property type="molecule type" value="Genomic_DNA"/>
</dbReference>
<dbReference type="AlphaFoldDB" id="A0A3S4B2U8"/>
<evidence type="ECO:0000313" key="2">
    <source>
        <dbReference type="EMBL" id="SPQ20227.1"/>
    </source>
</evidence>
<feature type="compositionally biased region" description="Polar residues" evidence="1">
    <location>
        <begin position="86"/>
        <end position="103"/>
    </location>
</feature>